<evidence type="ECO:0000313" key="2">
    <source>
        <dbReference type="EMBL" id="CAD7442819.1"/>
    </source>
</evidence>
<protein>
    <submittedName>
        <fullName evidence="2">Uncharacterized protein</fullName>
    </submittedName>
</protein>
<organism evidence="2">
    <name type="scientific">Timema bartmani</name>
    <dbReference type="NCBI Taxonomy" id="61472"/>
    <lineage>
        <taxon>Eukaryota</taxon>
        <taxon>Metazoa</taxon>
        <taxon>Ecdysozoa</taxon>
        <taxon>Arthropoda</taxon>
        <taxon>Hexapoda</taxon>
        <taxon>Insecta</taxon>
        <taxon>Pterygota</taxon>
        <taxon>Neoptera</taxon>
        <taxon>Polyneoptera</taxon>
        <taxon>Phasmatodea</taxon>
        <taxon>Timematodea</taxon>
        <taxon>Timematoidea</taxon>
        <taxon>Timematidae</taxon>
        <taxon>Timema</taxon>
    </lineage>
</organism>
<reference evidence="2" key="1">
    <citation type="submission" date="2020-11" db="EMBL/GenBank/DDBJ databases">
        <authorList>
            <person name="Tran Van P."/>
        </authorList>
    </citation>
    <scope>NUCLEOTIDE SEQUENCE</scope>
</reference>
<gene>
    <name evidence="2" type="ORF">TBIB3V08_LOCUS5241</name>
</gene>
<evidence type="ECO:0000256" key="1">
    <source>
        <dbReference type="SAM" id="Phobius"/>
    </source>
</evidence>
<proteinExistence type="predicted"/>
<sequence length="342" mass="38675">MTTVAATPVPSTSRDDISKHTYAWKERQKGKQFWLQEPSAVSCELSVSTKEAMGLLYVSYCVQHKGYRHSSRDGHINLLFSNELLSVTNTTFQMACEFNLFVQLLALIISVVYFVPNALLEEIISTGIIMKYRHLGRSLDIIEVINGSQEAMNREVVRNFLDDEQTMTQVLGDSFDTSIYPTRGEFLKALLERCMMSPMVQQNPELYGFIQYFAEITPLDGYGARPTNFSGSTISQKRNLDLNGAFLALDTDAIREASMMKVLHDVKTFVAKGMLPQVHMKDFDVFKYNSRGEVLMALFDHWINLNSDPPIPDEVKAGMSSLKNMIRLDGEGHYSAFTVTQE</sequence>
<dbReference type="EMBL" id="OD565865">
    <property type="protein sequence ID" value="CAD7442819.1"/>
    <property type="molecule type" value="Genomic_DNA"/>
</dbReference>
<keyword evidence="1" id="KW-1133">Transmembrane helix</keyword>
<dbReference type="AlphaFoldDB" id="A0A7R9EX94"/>
<keyword evidence="1" id="KW-0812">Transmembrane</keyword>
<feature type="transmembrane region" description="Helical" evidence="1">
    <location>
        <begin position="100"/>
        <end position="120"/>
    </location>
</feature>
<accession>A0A7R9EX94</accession>
<keyword evidence="1" id="KW-0472">Membrane</keyword>
<name>A0A7R9EX94_9NEOP</name>